<gene>
    <name evidence="1" type="ordered locus">SpiBuddy_1960</name>
</gene>
<evidence type="ECO:0000313" key="2">
    <source>
        <dbReference type="Proteomes" id="UP000008466"/>
    </source>
</evidence>
<evidence type="ECO:0008006" key="3">
    <source>
        <dbReference type="Google" id="ProtNLM"/>
    </source>
</evidence>
<sequence length="392" mass="43393">MKILSKVLIVALTVVFLTSCATSITVRHLVPGEVDLSVSRNIAIASTVPFKFPYGRPLSPWISGLSETDFTLSSGYDANLPSSIANTSTRMLLDAAQSTSYFTILTPDVTDAYLSLSKVGENSSAMLKSKGVQALLSSNISYMDVEEEVVGRDVKTYVTEDIDPSPTVTTMKSYEKVTSREYFLVQKATLTLTYTVYDLVNNRILLTRSFTGKEDQETKIGIRTYDAGAPGGYRDERRYSSGFAPSFKPLFEKVLRSFSSTISKQLAPSWQTKRLTLMSNKPKLEAAKSAYTLTERGSYEQAYRQFLSLYELSGHIASGYNAALLLEALNRLPEAVDLMNDVFNRSGSQQAYTALLRMQEAKSQSEKAQRQISGESAQDGQGVMMMQYVVME</sequence>
<organism evidence="1 2">
    <name type="scientific">Sphaerochaeta globosa (strain ATCC BAA-1886 / DSM 22777 / Buddy)</name>
    <name type="common">Spirochaeta sp. (strain Buddy)</name>
    <dbReference type="NCBI Taxonomy" id="158189"/>
    <lineage>
        <taxon>Bacteria</taxon>
        <taxon>Pseudomonadati</taxon>
        <taxon>Spirochaetota</taxon>
        <taxon>Spirochaetia</taxon>
        <taxon>Spirochaetales</taxon>
        <taxon>Sphaerochaetaceae</taxon>
        <taxon>Sphaerochaeta</taxon>
    </lineage>
</organism>
<dbReference type="STRING" id="158189.SpiBuddy_1960"/>
<dbReference type="RefSeq" id="WP_013607632.1">
    <property type="nucleotide sequence ID" value="NC_015152.1"/>
</dbReference>
<name>F0RZX2_SPHGB</name>
<protein>
    <recommendedName>
        <fullName evidence="3">Lipoprotein</fullName>
    </recommendedName>
</protein>
<accession>F0RZX2</accession>
<dbReference type="Proteomes" id="UP000008466">
    <property type="component" value="Chromosome"/>
</dbReference>
<evidence type="ECO:0000313" key="1">
    <source>
        <dbReference type="EMBL" id="ADY13783.1"/>
    </source>
</evidence>
<proteinExistence type="predicted"/>
<dbReference type="EMBL" id="CP002541">
    <property type="protein sequence ID" value="ADY13783.1"/>
    <property type="molecule type" value="Genomic_DNA"/>
</dbReference>
<dbReference type="AlphaFoldDB" id="F0RZX2"/>
<keyword evidence="2" id="KW-1185">Reference proteome</keyword>
<reference evidence="2" key="1">
    <citation type="submission" date="2011-02" db="EMBL/GenBank/DDBJ databases">
        <title>Complete sequence of Spirochaeta sp. Buddy.</title>
        <authorList>
            <person name="Lucas S."/>
            <person name="Copeland A."/>
            <person name="Lapidus A."/>
            <person name="Cheng J.-F."/>
            <person name="Goodwin L."/>
            <person name="Pitluck S."/>
            <person name="Zeytun A."/>
            <person name="Detter J.C."/>
            <person name="Han C."/>
            <person name="Tapia R."/>
            <person name="Land M."/>
            <person name="Hauser L."/>
            <person name="Kyrpides N."/>
            <person name="Ivanova N."/>
            <person name="Mikhailova N."/>
            <person name="Pagani I."/>
            <person name="Ritalahti K.M."/>
            <person name="Loeffler F.E."/>
            <person name="Woyke T."/>
        </authorList>
    </citation>
    <scope>NUCLEOTIDE SEQUENCE [LARGE SCALE GENOMIC DNA]</scope>
    <source>
        <strain evidence="2">ATCC BAA-1886 / DSM 22777 / Buddy</strain>
    </source>
</reference>
<dbReference type="KEGG" id="sbu:SpiBuddy_1960"/>
<dbReference type="OrthoDB" id="369630at2"/>
<dbReference type="PROSITE" id="PS51257">
    <property type="entry name" value="PROKAR_LIPOPROTEIN"/>
    <property type="match status" value="1"/>
</dbReference>
<dbReference type="HOGENOM" id="CLU_778221_0_0_12"/>